<evidence type="ECO:0000313" key="3">
    <source>
        <dbReference type="Proteomes" id="UP000030669"/>
    </source>
</evidence>
<dbReference type="HOGENOM" id="CLU_1835371_0_0_1"/>
<gene>
    <name evidence="2" type="ORF">GLOTRDRAFT_112461</name>
</gene>
<feature type="compositionally biased region" description="Acidic residues" evidence="1">
    <location>
        <begin position="16"/>
        <end position="28"/>
    </location>
</feature>
<dbReference type="STRING" id="670483.S7PV18"/>
<keyword evidence="3" id="KW-1185">Reference proteome</keyword>
<dbReference type="AlphaFoldDB" id="S7PV18"/>
<accession>S7PV18</accession>
<proteinExistence type="predicted"/>
<feature type="compositionally biased region" description="Acidic residues" evidence="1">
    <location>
        <begin position="130"/>
        <end position="140"/>
    </location>
</feature>
<dbReference type="OMA" id="EESDWVD"/>
<protein>
    <submittedName>
        <fullName evidence="2">Uncharacterized protein</fullName>
    </submittedName>
</protein>
<sequence>MSIRDVFSGRQSLNMGDEDDWVDEDDDTSPFMGGLGQMPTSTSGPLQSQAAETFTLSAPPRFTNASHGTAKRSARSAASTGRRSKSSHSPVGRSSPLPTETTFEEPRATSRRQLPTGRSVSAGYRAPAIQEEDEDEGEQD</sequence>
<evidence type="ECO:0000256" key="1">
    <source>
        <dbReference type="SAM" id="MobiDB-lite"/>
    </source>
</evidence>
<evidence type="ECO:0000313" key="2">
    <source>
        <dbReference type="EMBL" id="EPQ51207.1"/>
    </source>
</evidence>
<reference evidence="2 3" key="1">
    <citation type="journal article" date="2012" name="Science">
        <title>The Paleozoic origin of enzymatic lignin decomposition reconstructed from 31 fungal genomes.</title>
        <authorList>
            <person name="Floudas D."/>
            <person name="Binder M."/>
            <person name="Riley R."/>
            <person name="Barry K."/>
            <person name="Blanchette R.A."/>
            <person name="Henrissat B."/>
            <person name="Martinez A.T."/>
            <person name="Otillar R."/>
            <person name="Spatafora J.W."/>
            <person name="Yadav J.S."/>
            <person name="Aerts A."/>
            <person name="Benoit I."/>
            <person name="Boyd A."/>
            <person name="Carlson A."/>
            <person name="Copeland A."/>
            <person name="Coutinho P.M."/>
            <person name="de Vries R.P."/>
            <person name="Ferreira P."/>
            <person name="Findley K."/>
            <person name="Foster B."/>
            <person name="Gaskell J."/>
            <person name="Glotzer D."/>
            <person name="Gorecki P."/>
            <person name="Heitman J."/>
            <person name="Hesse C."/>
            <person name="Hori C."/>
            <person name="Igarashi K."/>
            <person name="Jurgens J.A."/>
            <person name="Kallen N."/>
            <person name="Kersten P."/>
            <person name="Kohler A."/>
            <person name="Kuees U."/>
            <person name="Kumar T.K.A."/>
            <person name="Kuo A."/>
            <person name="LaButti K."/>
            <person name="Larrondo L.F."/>
            <person name="Lindquist E."/>
            <person name="Ling A."/>
            <person name="Lombard V."/>
            <person name="Lucas S."/>
            <person name="Lundell T."/>
            <person name="Martin R."/>
            <person name="McLaughlin D.J."/>
            <person name="Morgenstern I."/>
            <person name="Morin E."/>
            <person name="Murat C."/>
            <person name="Nagy L.G."/>
            <person name="Nolan M."/>
            <person name="Ohm R.A."/>
            <person name="Patyshakuliyeva A."/>
            <person name="Rokas A."/>
            <person name="Ruiz-Duenas F.J."/>
            <person name="Sabat G."/>
            <person name="Salamov A."/>
            <person name="Samejima M."/>
            <person name="Schmutz J."/>
            <person name="Slot J.C."/>
            <person name="St John F."/>
            <person name="Stenlid J."/>
            <person name="Sun H."/>
            <person name="Sun S."/>
            <person name="Syed K."/>
            <person name="Tsang A."/>
            <person name="Wiebenga A."/>
            <person name="Young D."/>
            <person name="Pisabarro A."/>
            <person name="Eastwood D.C."/>
            <person name="Martin F."/>
            <person name="Cullen D."/>
            <person name="Grigoriev I.V."/>
            <person name="Hibbett D.S."/>
        </authorList>
    </citation>
    <scope>NUCLEOTIDE SEQUENCE [LARGE SCALE GENOMIC DNA]</scope>
    <source>
        <strain evidence="2 3">ATCC 11539</strain>
    </source>
</reference>
<dbReference type="RefSeq" id="XP_007870215.1">
    <property type="nucleotide sequence ID" value="XM_007872024.1"/>
</dbReference>
<feature type="compositionally biased region" description="Polar residues" evidence="1">
    <location>
        <begin position="38"/>
        <end position="56"/>
    </location>
</feature>
<dbReference type="GeneID" id="19299551"/>
<organism evidence="2 3">
    <name type="scientific">Gloeophyllum trabeum (strain ATCC 11539 / FP-39264 / Madison 617)</name>
    <name type="common">Brown rot fungus</name>
    <dbReference type="NCBI Taxonomy" id="670483"/>
    <lineage>
        <taxon>Eukaryota</taxon>
        <taxon>Fungi</taxon>
        <taxon>Dikarya</taxon>
        <taxon>Basidiomycota</taxon>
        <taxon>Agaricomycotina</taxon>
        <taxon>Agaricomycetes</taxon>
        <taxon>Gloeophyllales</taxon>
        <taxon>Gloeophyllaceae</taxon>
        <taxon>Gloeophyllum</taxon>
    </lineage>
</organism>
<dbReference type="Proteomes" id="UP000030669">
    <property type="component" value="Unassembled WGS sequence"/>
</dbReference>
<feature type="region of interest" description="Disordered" evidence="1">
    <location>
        <begin position="1"/>
        <end position="140"/>
    </location>
</feature>
<dbReference type="EMBL" id="KB469311">
    <property type="protein sequence ID" value="EPQ51207.1"/>
    <property type="molecule type" value="Genomic_DNA"/>
</dbReference>
<dbReference type="KEGG" id="gtr:GLOTRDRAFT_112461"/>
<name>S7PV18_GLOTA</name>